<dbReference type="Proteomes" id="UP000243904">
    <property type="component" value="Chromosome I"/>
</dbReference>
<dbReference type="AlphaFoldDB" id="A0A1H1ZLA2"/>
<keyword evidence="2" id="KW-1185">Reference proteome</keyword>
<evidence type="ECO:0000313" key="2">
    <source>
        <dbReference type="Proteomes" id="UP000243904"/>
    </source>
</evidence>
<dbReference type="EMBL" id="LT629750">
    <property type="protein sequence ID" value="SDT34433.1"/>
    <property type="molecule type" value="Genomic_DNA"/>
</dbReference>
<evidence type="ECO:0008006" key="3">
    <source>
        <dbReference type="Google" id="ProtNLM"/>
    </source>
</evidence>
<reference evidence="2" key="1">
    <citation type="submission" date="2016-10" db="EMBL/GenBank/DDBJ databases">
        <authorList>
            <person name="Varghese N."/>
            <person name="Submissions S."/>
        </authorList>
    </citation>
    <scope>NUCLEOTIDE SEQUENCE [LARGE SCALE GENOMIC DNA]</scope>
    <source>
        <strain evidence="2">GAS369</strain>
    </source>
</reference>
<accession>A0A1H1ZLA2</accession>
<gene>
    <name evidence="1" type="ORF">SAMN05444158_5520</name>
</gene>
<organism evidence="1 2">
    <name type="scientific">Bradyrhizobium canariense</name>
    <dbReference type="NCBI Taxonomy" id="255045"/>
    <lineage>
        <taxon>Bacteria</taxon>
        <taxon>Pseudomonadati</taxon>
        <taxon>Pseudomonadota</taxon>
        <taxon>Alphaproteobacteria</taxon>
        <taxon>Hyphomicrobiales</taxon>
        <taxon>Nitrobacteraceae</taxon>
        <taxon>Bradyrhizobium</taxon>
    </lineage>
</organism>
<sequence>MPSRRQILEVLQELVLRMEAEGLDFDLEIETIPLFFDRELVRILSKIEDKVDQLLGRHEYGRCRFAGAEGENVVELITGIGPTARADALVNLGACLAGTPHLIICDPYFLFLSGTRSSDDYVDAVDSVLPTTLKSLEIFSGKRKRTPAVANGLNQLFKRRNIRVKSYKTDDIHDRVWIKDSQNAYSVGTSFNGLGNKCAFILPLPSADLRAFWTEINTLRIELATSKSV</sequence>
<protein>
    <recommendedName>
        <fullName evidence="3">Phospholipase D-like domain-containing protein</fullName>
    </recommendedName>
</protein>
<name>A0A1H1ZLA2_9BRAD</name>
<dbReference type="RefSeq" id="WP_146689569.1">
    <property type="nucleotide sequence ID" value="NZ_LT629750.1"/>
</dbReference>
<proteinExistence type="predicted"/>
<evidence type="ECO:0000313" key="1">
    <source>
        <dbReference type="EMBL" id="SDT34433.1"/>
    </source>
</evidence>